<dbReference type="Proteomes" id="UP001159641">
    <property type="component" value="Unassembled WGS sequence"/>
</dbReference>
<dbReference type="Pfam" id="PF00476">
    <property type="entry name" value="DNA_pol_A"/>
    <property type="match status" value="1"/>
</dbReference>
<gene>
    <name evidence="2" type="ORF">J1605_017794</name>
</gene>
<dbReference type="InterPro" id="IPR001098">
    <property type="entry name" value="DNA-dir_DNA_pol_A_palm_dom"/>
</dbReference>
<dbReference type="Gene3D" id="3.30.70.370">
    <property type="match status" value="1"/>
</dbReference>
<dbReference type="GO" id="GO:0097681">
    <property type="term" value="P:double-strand break repair via alternative nonhomologous end joining"/>
    <property type="evidence" value="ECO:0007669"/>
    <property type="project" value="TreeGrafter"/>
</dbReference>
<dbReference type="EMBL" id="JAIQCJ010000343">
    <property type="protein sequence ID" value="KAJ8796691.1"/>
    <property type="molecule type" value="Genomic_DNA"/>
</dbReference>
<evidence type="ECO:0000313" key="3">
    <source>
        <dbReference type="Proteomes" id="UP001159641"/>
    </source>
</evidence>
<proteinExistence type="predicted"/>
<name>A0AB34HV51_ESCRO</name>
<protein>
    <recommendedName>
        <fullName evidence="1">DNA-directed DNA polymerase family A palm domain-containing protein</fullName>
    </recommendedName>
</protein>
<organism evidence="2 3">
    <name type="scientific">Eschrichtius robustus</name>
    <name type="common">California gray whale</name>
    <name type="synonym">Eschrichtius gibbosus</name>
    <dbReference type="NCBI Taxonomy" id="9764"/>
    <lineage>
        <taxon>Eukaryota</taxon>
        <taxon>Metazoa</taxon>
        <taxon>Chordata</taxon>
        <taxon>Craniata</taxon>
        <taxon>Vertebrata</taxon>
        <taxon>Euteleostomi</taxon>
        <taxon>Mammalia</taxon>
        <taxon>Eutheria</taxon>
        <taxon>Laurasiatheria</taxon>
        <taxon>Artiodactyla</taxon>
        <taxon>Whippomorpha</taxon>
        <taxon>Cetacea</taxon>
        <taxon>Mysticeti</taxon>
        <taxon>Eschrichtiidae</taxon>
        <taxon>Eschrichtius</taxon>
    </lineage>
</organism>
<comment type="caution">
    <text evidence="2">The sequence shown here is derived from an EMBL/GenBank/DDBJ whole genome shotgun (WGS) entry which is preliminary data.</text>
</comment>
<dbReference type="InterPro" id="IPR002298">
    <property type="entry name" value="DNA_polymerase_A"/>
</dbReference>
<evidence type="ECO:0000313" key="2">
    <source>
        <dbReference type="EMBL" id="KAJ8796691.1"/>
    </source>
</evidence>
<sequence length="66" mass="7496">MFCPIRGGFFILQLHDELLYEVAEEDVVQVAQIVKNEMESAIKLSVKLKVKVKIGASWGELKDFDV</sequence>
<dbReference type="GO" id="GO:0006261">
    <property type="term" value="P:DNA-templated DNA replication"/>
    <property type="evidence" value="ECO:0007669"/>
    <property type="project" value="InterPro"/>
</dbReference>
<dbReference type="AlphaFoldDB" id="A0AB34HV51"/>
<dbReference type="GO" id="GO:0003887">
    <property type="term" value="F:DNA-directed DNA polymerase activity"/>
    <property type="evidence" value="ECO:0007669"/>
    <property type="project" value="InterPro"/>
</dbReference>
<evidence type="ECO:0000259" key="1">
    <source>
        <dbReference type="Pfam" id="PF00476"/>
    </source>
</evidence>
<dbReference type="PANTHER" id="PTHR10133:SF62">
    <property type="entry name" value="DNA POLYMERASE THETA"/>
    <property type="match status" value="1"/>
</dbReference>
<dbReference type="PANTHER" id="PTHR10133">
    <property type="entry name" value="DNA POLYMERASE I"/>
    <property type="match status" value="1"/>
</dbReference>
<keyword evidence="3" id="KW-1185">Reference proteome</keyword>
<feature type="domain" description="DNA-directed DNA polymerase family A palm" evidence="1">
    <location>
        <begin position="10"/>
        <end position="60"/>
    </location>
</feature>
<dbReference type="InterPro" id="IPR043502">
    <property type="entry name" value="DNA/RNA_pol_sf"/>
</dbReference>
<dbReference type="GO" id="GO:0003677">
    <property type="term" value="F:DNA binding"/>
    <property type="evidence" value="ECO:0007669"/>
    <property type="project" value="InterPro"/>
</dbReference>
<accession>A0AB34HV51</accession>
<reference evidence="2 3" key="1">
    <citation type="submission" date="2022-11" db="EMBL/GenBank/DDBJ databases">
        <title>Whole genome sequence of Eschrichtius robustus ER-17-0199.</title>
        <authorList>
            <person name="Bruniche-Olsen A."/>
            <person name="Black A.N."/>
            <person name="Fields C.J."/>
            <person name="Walden K."/>
            <person name="Dewoody J.A."/>
        </authorList>
    </citation>
    <scope>NUCLEOTIDE SEQUENCE [LARGE SCALE GENOMIC DNA]</scope>
    <source>
        <strain evidence="2">ER-17-0199</strain>
        <tissue evidence="2">Blubber</tissue>
    </source>
</reference>
<dbReference type="SUPFAM" id="SSF56672">
    <property type="entry name" value="DNA/RNA polymerases"/>
    <property type="match status" value="1"/>
</dbReference>